<sequence length="627" mass="69614">MHKSRSLPKRLSLNLLSPKASSPDKAQSTKERLRLIPPAATEGNQLSPESPSAEDDVSAVIHDILATLTRLIHRLDGIKQSKLRSIKLGGELRGLLGKAEDEFGAHQDSFHKHAHVDGLQIQLQNFLASLHGLEPVIDSIQKTKFLVNTFVKRNVEFAFQEINSYYNSIFTELSLAVAHASGSAAEAAILASMKSTIEPQSSEEKSNAEMLFQTGQQYFFGHGRAQNYHQAFIYYKQAAEEGNIESMVCLAQFYRDGKVVEIDTEAAIEWSTRAAVLGSVEGMYALGELLMRKAKLQPQGIRQQETFALAMVRLTQAGEQGHREAQYSAGYLYQVGALGQVDLTLAKEWYLKASNQHHHKAQEALGCMCYEGIAMPLDKAQAAHYFQLATQGDLSLSDAWYYLGLIYSKGEEVPVDKIRAKRCFQKAAQLQHNAAQIELATMLLASENTQPDSNSTAEALKWLLQVDPPTPTAQYLLGTLFESNEFLHIPTAIKYYTLAAREGHGEAAHRAAKLYYSGYKSCDVLRNKRLAFEMFHIAASVLKDKDDMNALGLMYEDGEGCMIDLEMAAQCFREAADRNSVHGHFNLACLLRSGRGVAKDIAAAKKHFEKAMELGHTQAQQYLQTTM</sequence>
<dbReference type="Proteomes" id="UP000243217">
    <property type="component" value="Unassembled WGS sequence"/>
</dbReference>
<dbReference type="Gene3D" id="1.25.40.10">
    <property type="entry name" value="Tetratricopeptide repeat domain"/>
    <property type="match status" value="3"/>
</dbReference>
<dbReference type="SUPFAM" id="SSF81901">
    <property type="entry name" value="HCP-like"/>
    <property type="match status" value="3"/>
</dbReference>
<dbReference type="InterPro" id="IPR006597">
    <property type="entry name" value="Sel1-like"/>
</dbReference>
<evidence type="ECO:0000313" key="4">
    <source>
        <dbReference type="Proteomes" id="UP000243217"/>
    </source>
</evidence>
<dbReference type="PANTHER" id="PTHR11102:SF160">
    <property type="entry name" value="ERAD-ASSOCIATED E3 UBIQUITIN-PROTEIN LIGASE COMPONENT HRD3"/>
    <property type="match status" value="1"/>
</dbReference>
<dbReference type="STRING" id="74557.A0A1V9YZR2"/>
<feature type="region of interest" description="Disordered" evidence="2">
    <location>
        <begin position="1"/>
        <end position="53"/>
    </location>
</feature>
<reference evidence="3 4" key="1">
    <citation type="journal article" date="2014" name="Genome Biol. Evol.">
        <title>The secreted proteins of Achlya hypogyna and Thraustotheca clavata identify the ancestral oomycete secretome and reveal gene acquisitions by horizontal gene transfer.</title>
        <authorList>
            <person name="Misner I."/>
            <person name="Blouin N."/>
            <person name="Leonard G."/>
            <person name="Richards T.A."/>
            <person name="Lane C.E."/>
        </authorList>
    </citation>
    <scope>NUCLEOTIDE SEQUENCE [LARGE SCALE GENOMIC DNA]</scope>
    <source>
        <strain evidence="3 4">ATCC 34112</strain>
    </source>
</reference>
<evidence type="ECO:0000256" key="2">
    <source>
        <dbReference type="SAM" id="MobiDB-lite"/>
    </source>
</evidence>
<accession>A0A1V9YZR2</accession>
<comment type="similarity">
    <text evidence="1">Belongs to the sel-1 family.</text>
</comment>
<gene>
    <name evidence="3" type="ORF">THRCLA_09086</name>
</gene>
<dbReference type="Pfam" id="PF08238">
    <property type="entry name" value="Sel1"/>
    <property type="match status" value="9"/>
</dbReference>
<protein>
    <submittedName>
        <fullName evidence="3">Uncharacterized protein</fullName>
    </submittedName>
</protein>
<dbReference type="EMBL" id="JNBS01002451">
    <property type="protein sequence ID" value="OQR91163.1"/>
    <property type="molecule type" value="Genomic_DNA"/>
</dbReference>
<evidence type="ECO:0000256" key="1">
    <source>
        <dbReference type="ARBA" id="ARBA00038101"/>
    </source>
</evidence>
<proteinExistence type="inferred from homology"/>
<dbReference type="OrthoDB" id="200773at2759"/>
<dbReference type="InterPro" id="IPR050767">
    <property type="entry name" value="Sel1_AlgK"/>
</dbReference>
<evidence type="ECO:0000313" key="3">
    <source>
        <dbReference type="EMBL" id="OQR91163.1"/>
    </source>
</evidence>
<dbReference type="SMART" id="SM00671">
    <property type="entry name" value="SEL1"/>
    <property type="match status" value="10"/>
</dbReference>
<keyword evidence="4" id="KW-1185">Reference proteome</keyword>
<dbReference type="PANTHER" id="PTHR11102">
    <property type="entry name" value="SEL-1-LIKE PROTEIN"/>
    <property type="match status" value="1"/>
</dbReference>
<comment type="caution">
    <text evidence="3">The sequence shown here is derived from an EMBL/GenBank/DDBJ whole genome shotgun (WGS) entry which is preliminary data.</text>
</comment>
<dbReference type="AlphaFoldDB" id="A0A1V9YZR2"/>
<name>A0A1V9YZR2_9STRA</name>
<dbReference type="InterPro" id="IPR011990">
    <property type="entry name" value="TPR-like_helical_dom_sf"/>
</dbReference>
<organism evidence="3 4">
    <name type="scientific">Thraustotheca clavata</name>
    <dbReference type="NCBI Taxonomy" id="74557"/>
    <lineage>
        <taxon>Eukaryota</taxon>
        <taxon>Sar</taxon>
        <taxon>Stramenopiles</taxon>
        <taxon>Oomycota</taxon>
        <taxon>Saprolegniomycetes</taxon>
        <taxon>Saprolegniales</taxon>
        <taxon>Achlyaceae</taxon>
        <taxon>Thraustotheca</taxon>
    </lineage>
</organism>